<feature type="transmembrane region" description="Helical" evidence="1">
    <location>
        <begin position="282"/>
        <end position="301"/>
    </location>
</feature>
<dbReference type="GO" id="GO:0080120">
    <property type="term" value="P:CAAX-box protein maturation"/>
    <property type="evidence" value="ECO:0007669"/>
    <property type="project" value="UniProtKB-ARBA"/>
</dbReference>
<dbReference type="GO" id="GO:0004175">
    <property type="term" value="F:endopeptidase activity"/>
    <property type="evidence" value="ECO:0007669"/>
    <property type="project" value="UniProtKB-ARBA"/>
</dbReference>
<dbReference type="InterPro" id="IPR052710">
    <property type="entry name" value="CAAX_protease"/>
</dbReference>
<feature type="transmembrane region" description="Helical" evidence="1">
    <location>
        <begin position="69"/>
        <end position="91"/>
    </location>
</feature>
<dbReference type="Proteomes" id="UP001403385">
    <property type="component" value="Unassembled WGS sequence"/>
</dbReference>
<keyword evidence="3" id="KW-0378">Hydrolase</keyword>
<evidence type="ECO:0000313" key="4">
    <source>
        <dbReference type="Proteomes" id="UP001403385"/>
    </source>
</evidence>
<dbReference type="EMBL" id="JBDKWZ010000015">
    <property type="protein sequence ID" value="MEN7550646.1"/>
    <property type="molecule type" value="Genomic_DNA"/>
</dbReference>
<feature type="transmembrane region" description="Helical" evidence="1">
    <location>
        <begin position="20"/>
        <end position="42"/>
    </location>
</feature>
<dbReference type="PANTHER" id="PTHR36435:SF1">
    <property type="entry name" value="CAAX AMINO TERMINAL PROTEASE FAMILY PROTEIN"/>
    <property type="match status" value="1"/>
</dbReference>
<evidence type="ECO:0000313" key="3">
    <source>
        <dbReference type="EMBL" id="MEN7550646.1"/>
    </source>
</evidence>
<protein>
    <submittedName>
        <fullName evidence="3">CPBP family intramembrane glutamic endopeptidase</fullName>
        <ecNumber evidence="3">3.4.-.-</ecNumber>
    </submittedName>
</protein>
<feature type="transmembrane region" description="Helical" evidence="1">
    <location>
        <begin position="201"/>
        <end position="220"/>
    </location>
</feature>
<accession>A0AAW9SIJ7</accession>
<proteinExistence type="predicted"/>
<evidence type="ECO:0000256" key="1">
    <source>
        <dbReference type="SAM" id="Phobius"/>
    </source>
</evidence>
<keyword evidence="1" id="KW-0472">Membrane</keyword>
<dbReference type="PANTHER" id="PTHR36435">
    <property type="entry name" value="SLR1288 PROTEIN"/>
    <property type="match status" value="1"/>
</dbReference>
<name>A0AAW9SIJ7_9BACT</name>
<evidence type="ECO:0000259" key="2">
    <source>
        <dbReference type="Pfam" id="PF02517"/>
    </source>
</evidence>
<organism evidence="3 4">
    <name type="scientific">Rapidithrix thailandica</name>
    <dbReference type="NCBI Taxonomy" id="413964"/>
    <lineage>
        <taxon>Bacteria</taxon>
        <taxon>Pseudomonadati</taxon>
        <taxon>Bacteroidota</taxon>
        <taxon>Cytophagia</taxon>
        <taxon>Cytophagales</taxon>
        <taxon>Flammeovirgaceae</taxon>
        <taxon>Rapidithrix</taxon>
    </lineage>
</organism>
<dbReference type="Pfam" id="PF02517">
    <property type="entry name" value="Rce1-like"/>
    <property type="match status" value="1"/>
</dbReference>
<feature type="transmembrane region" description="Helical" evidence="1">
    <location>
        <begin position="226"/>
        <end position="243"/>
    </location>
</feature>
<feature type="domain" description="CAAX prenyl protease 2/Lysostaphin resistance protein A-like" evidence="2">
    <location>
        <begin position="171"/>
        <end position="258"/>
    </location>
</feature>
<dbReference type="AlphaFoldDB" id="A0AAW9SIJ7"/>
<gene>
    <name evidence="3" type="ORF">AAG747_22190</name>
</gene>
<feature type="transmembrane region" description="Helical" evidence="1">
    <location>
        <begin position="112"/>
        <end position="133"/>
    </location>
</feature>
<feature type="transmembrane region" description="Helical" evidence="1">
    <location>
        <begin position="168"/>
        <end position="189"/>
    </location>
</feature>
<keyword evidence="1" id="KW-1133">Transmembrane helix</keyword>
<keyword evidence="1" id="KW-0812">Transmembrane</keyword>
<sequence length="308" mass="34321">MDILNSPPQKSQKPVNFSSLLVLVGMGVAGLFISQFAAFVVAMPFCNFDIGLISAIAAAPDAYPDYKTVVLLMQGASSIFLFIGTSLLFILGYRSEALSEYFEPLAQKGLGLALVTVVLMLMFMPFSGMLVGLNEGIDLPDSQFETMLRAMEDRLKELTLFLTQFDSFGQYLLGLVIVAVIPAIGEELLFRGVLQRLLSRLLKNSHVAIWLTAFLFGAFHFQFYGVIPRMMLGVLFGYLFLWSGNLKLPILAHFINNGFTLTMLYLYQIGVVETNLEEVEHVPWLYAFLSLAVSAVLLWQFKKIAHSK</sequence>
<reference evidence="3 4" key="1">
    <citation type="submission" date="2024-04" db="EMBL/GenBank/DDBJ databases">
        <title>Novel genus in family Flammeovirgaceae.</title>
        <authorList>
            <person name="Nguyen T.H."/>
            <person name="Vuong T.Q."/>
            <person name="Le H."/>
            <person name="Kim S.-G."/>
        </authorList>
    </citation>
    <scope>NUCLEOTIDE SEQUENCE [LARGE SCALE GENOMIC DNA]</scope>
    <source>
        <strain evidence="3 4">JCM 23209</strain>
    </source>
</reference>
<feature type="transmembrane region" description="Helical" evidence="1">
    <location>
        <begin position="250"/>
        <end position="270"/>
    </location>
</feature>
<dbReference type="InterPro" id="IPR003675">
    <property type="entry name" value="Rce1/LyrA-like_dom"/>
</dbReference>
<comment type="caution">
    <text evidence="3">The sequence shown here is derived from an EMBL/GenBank/DDBJ whole genome shotgun (WGS) entry which is preliminary data.</text>
</comment>
<dbReference type="EC" id="3.4.-.-" evidence="3"/>
<dbReference type="RefSeq" id="WP_346823428.1">
    <property type="nucleotide sequence ID" value="NZ_JBDKWZ010000015.1"/>
</dbReference>
<keyword evidence="4" id="KW-1185">Reference proteome</keyword>